<evidence type="ECO:0000313" key="3">
    <source>
        <dbReference type="Proteomes" id="UP000198348"/>
    </source>
</evidence>
<accession>A0A239AF32</accession>
<sequence>MGPLHGVRIVEIASAAPAPFACMVLGDLGADVLRVDRVHGRSGEQPSTDPLKRGRSSVAVDLKSSEGAAMVHKLAERADVLVEGFRPGVAERLGIGPEDCHAVNAALVYGRMTGWGQSGPMAPRAGHDINYISLAGALDPIGRHGEAPVPPLNLVGDFGGGGLLLALGILAALYERGQSGVGQVVDAAMVDGAGLLTASLHGMRAAGLWSDERGTNILDSGAPFYDTYQTADGRYVSVGALEHRFYAQLLDGLGIEPTSMPPQYDRASWPDLRAKLAEAFRSKTRDEWEEIFRDTDACVTPVLAPDEATAHPHAVARNAFVDVDGVVQPAPAPRFSRTPGTPRRAQEATTHPLQSWGFSSNEIADLHSHGAVTQS</sequence>
<dbReference type="InterPro" id="IPR003673">
    <property type="entry name" value="CoA-Trfase_fam_III"/>
</dbReference>
<evidence type="ECO:0000256" key="1">
    <source>
        <dbReference type="SAM" id="MobiDB-lite"/>
    </source>
</evidence>
<dbReference type="GO" id="GO:0003824">
    <property type="term" value="F:catalytic activity"/>
    <property type="evidence" value="ECO:0007669"/>
    <property type="project" value="InterPro"/>
</dbReference>
<dbReference type="InterPro" id="IPR044855">
    <property type="entry name" value="CoA-Trfase_III_dom3_sf"/>
</dbReference>
<feature type="region of interest" description="Disordered" evidence="1">
    <location>
        <begin position="330"/>
        <end position="360"/>
    </location>
</feature>
<feature type="compositionally biased region" description="Polar residues" evidence="1">
    <location>
        <begin position="347"/>
        <end position="360"/>
    </location>
</feature>
<dbReference type="OrthoDB" id="9797653at2"/>
<keyword evidence="3" id="KW-1185">Reference proteome</keyword>
<dbReference type="RefSeq" id="WP_089303447.1">
    <property type="nucleotide sequence ID" value="NZ_FZNW01000039.1"/>
</dbReference>
<dbReference type="EMBL" id="FZNW01000039">
    <property type="protein sequence ID" value="SNR94266.1"/>
    <property type="molecule type" value="Genomic_DNA"/>
</dbReference>
<dbReference type="Gene3D" id="3.40.50.10540">
    <property type="entry name" value="Crotonobetainyl-coa:carnitine coa-transferase, domain 1"/>
    <property type="match status" value="1"/>
</dbReference>
<name>A0A239AF32_9PSEU</name>
<dbReference type="Proteomes" id="UP000198348">
    <property type="component" value="Unassembled WGS sequence"/>
</dbReference>
<dbReference type="SUPFAM" id="SSF89796">
    <property type="entry name" value="CoA-transferase family III (CaiB/BaiF)"/>
    <property type="match status" value="1"/>
</dbReference>
<dbReference type="InterPro" id="IPR023606">
    <property type="entry name" value="CoA-Trfase_III_dom_1_sf"/>
</dbReference>
<protein>
    <submittedName>
        <fullName evidence="2">Alpha-methylacyl-CoA racemase</fullName>
    </submittedName>
</protein>
<dbReference type="Pfam" id="PF02515">
    <property type="entry name" value="CoA_transf_3"/>
    <property type="match status" value="1"/>
</dbReference>
<evidence type="ECO:0000313" key="2">
    <source>
        <dbReference type="EMBL" id="SNR94266.1"/>
    </source>
</evidence>
<dbReference type="PANTHER" id="PTHR48228">
    <property type="entry name" value="SUCCINYL-COA--D-CITRAMALATE COA-TRANSFERASE"/>
    <property type="match status" value="1"/>
</dbReference>
<dbReference type="Gene3D" id="3.30.1540.10">
    <property type="entry name" value="formyl-coa transferase, domain 3"/>
    <property type="match status" value="1"/>
</dbReference>
<gene>
    <name evidence="2" type="ORF">SAMN06265360_1395</name>
</gene>
<organism evidence="2 3">
    <name type="scientific">Haloechinothrix alba</name>
    <dbReference type="NCBI Taxonomy" id="664784"/>
    <lineage>
        <taxon>Bacteria</taxon>
        <taxon>Bacillati</taxon>
        <taxon>Actinomycetota</taxon>
        <taxon>Actinomycetes</taxon>
        <taxon>Pseudonocardiales</taxon>
        <taxon>Pseudonocardiaceae</taxon>
        <taxon>Haloechinothrix</taxon>
    </lineage>
</organism>
<proteinExistence type="predicted"/>
<reference evidence="2 3" key="1">
    <citation type="submission" date="2017-06" db="EMBL/GenBank/DDBJ databases">
        <authorList>
            <person name="Kim H.J."/>
            <person name="Triplett B.A."/>
        </authorList>
    </citation>
    <scope>NUCLEOTIDE SEQUENCE [LARGE SCALE GENOMIC DNA]</scope>
    <source>
        <strain evidence="2 3">DSM 45207</strain>
    </source>
</reference>
<dbReference type="AlphaFoldDB" id="A0A239AF32"/>
<dbReference type="InterPro" id="IPR050509">
    <property type="entry name" value="CoA-transferase_III"/>
</dbReference>
<dbReference type="PANTHER" id="PTHR48228:SF5">
    <property type="entry name" value="ALPHA-METHYLACYL-COA RACEMASE"/>
    <property type="match status" value="1"/>
</dbReference>